<dbReference type="PANTHER" id="PTHR30146:SF109">
    <property type="entry name" value="HTH-TYPE TRANSCRIPTIONAL REGULATOR GALS"/>
    <property type="match status" value="1"/>
</dbReference>
<keyword evidence="3" id="KW-0804">Transcription</keyword>
<reference evidence="5 6" key="1">
    <citation type="submission" date="2016-01" db="EMBL/GenBank/DDBJ databases">
        <authorList>
            <person name="Oliw E.H."/>
        </authorList>
    </citation>
    <scope>NUCLEOTIDE SEQUENCE [LARGE SCALE GENOMIC DNA]</scope>
    <source>
        <strain evidence="5 6">DY10</strain>
    </source>
</reference>
<evidence type="ECO:0000259" key="4">
    <source>
        <dbReference type="PROSITE" id="PS50932"/>
    </source>
</evidence>
<protein>
    <recommendedName>
        <fullName evidence="4">HTH lacI-type domain-containing protein</fullName>
    </recommendedName>
</protein>
<dbReference type="InterPro" id="IPR000843">
    <property type="entry name" value="HTH_LacI"/>
</dbReference>
<dbReference type="CDD" id="cd06267">
    <property type="entry name" value="PBP1_LacI_sugar_binding-like"/>
    <property type="match status" value="1"/>
</dbReference>
<dbReference type="STRING" id="1178516.AWR27_15550"/>
<dbReference type="InterPro" id="IPR010982">
    <property type="entry name" value="Lambda_DNA-bd_dom_sf"/>
</dbReference>
<dbReference type="CDD" id="cd01392">
    <property type="entry name" value="HTH_LacI"/>
    <property type="match status" value="1"/>
</dbReference>
<evidence type="ECO:0000256" key="3">
    <source>
        <dbReference type="ARBA" id="ARBA00023163"/>
    </source>
</evidence>
<dbReference type="PANTHER" id="PTHR30146">
    <property type="entry name" value="LACI-RELATED TRANSCRIPTIONAL REPRESSOR"/>
    <property type="match status" value="1"/>
</dbReference>
<dbReference type="Pfam" id="PF00356">
    <property type="entry name" value="LacI"/>
    <property type="match status" value="1"/>
</dbReference>
<dbReference type="Gene3D" id="1.10.260.40">
    <property type="entry name" value="lambda repressor-like DNA-binding domains"/>
    <property type="match status" value="1"/>
</dbReference>
<dbReference type="OrthoDB" id="833520at2"/>
<dbReference type="GO" id="GO:0000976">
    <property type="term" value="F:transcription cis-regulatory region binding"/>
    <property type="evidence" value="ECO:0007669"/>
    <property type="project" value="TreeGrafter"/>
</dbReference>
<keyword evidence="6" id="KW-1185">Reference proteome</keyword>
<proteinExistence type="predicted"/>
<dbReference type="InterPro" id="IPR001761">
    <property type="entry name" value="Peripla_BP/Lac1_sug-bd_dom"/>
</dbReference>
<dbReference type="SUPFAM" id="SSF53822">
    <property type="entry name" value="Periplasmic binding protein-like I"/>
    <property type="match status" value="1"/>
</dbReference>
<dbReference type="RefSeq" id="WP_077132041.1">
    <property type="nucleotide sequence ID" value="NZ_CP014263.1"/>
</dbReference>
<keyword evidence="1" id="KW-0805">Transcription regulation</keyword>
<dbReference type="Gene3D" id="3.40.50.2300">
    <property type="match status" value="2"/>
</dbReference>
<dbReference type="AlphaFoldDB" id="A0A1P9WZ21"/>
<sequence>MKKGVTLKDLARELRLSVSAVSKALRNDPEISPATSQRVTELAQTWNYVPNEAARRLKQSRTFTIGVIIPDLFDQFYALALPGIEESAVQHRYNVLITQTHEDLNKEQQLIETMLRNRVDGIIIASTSHTYKTDFVRRLNAFGIPVVFLMRNARDRSHYSVTNDSFTGSRQAVAYLIAQGHRRVAHLRGPYSLATSQIRHDGYQQALHDHQIPYDPYLVQTSDLTTESTFDCMQALMRLPDPPTAMLTFKSYVTLDAIEFLKTHYPERVNTISFVGFGTLPLLKYINYRPLASVEADPFTVGAEAFRLLLHQLTHNTDLDLTDRNVRVPCLLTVY</sequence>
<dbReference type="SMART" id="SM00354">
    <property type="entry name" value="HTH_LACI"/>
    <property type="match status" value="1"/>
</dbReference>
<dbReference type="GO" id="GO:0003700">
    <property type="term" value="F:DNA-binding transcription factor activity"/>
    <property type="evidence" value="ECO:0007669"/>
    <property type="project" value="TreeGrafter"/>
</dbReference>
<dbReference type="Proteomes" id="UP000187941">
    <property type="component" value="Chromosome"/>
</dbReference>
<dbReference type="InterPro" id="IPR028082">
    <property type="entry name" value="Peripla_BP_I"/>
</dbReference>
<name>A0A1P9WZ21_9BACT</name>
<gene>
    <name evidence="5" type="ORF">AWR27_15550</name>
</gene>
<keyword evidence="2" id="KW-0238">DNA-binding</keyword>
<evidence type="ECO:0000256" key="2">
    <source>
        <dbReference type="ARBA" id="ARBA00023125"/>
    </source>
</evidence>
<feature type="domain" description="HTH lacI-type" evidence="4">
    <location>
        <begin position="5"/>
        <end position="59"/>
    </location>
</feature>
<evidence type="ECO:0000313" key="6">
    <source>
        <dbReference type="Proteomes" id="UP000187941"/>
    </source>
</evidence>
<dbReference type="EMBL" id="CP014263">
    <property type="protein sequence ID" value="AQG80613.1"/>
    <property type="molecule type" value="Genomic_DNA"/>
</dbReference>
<dbReference type="PROSITE" id="PS50932">
    <property type="entry name" value="HTH_LACI_2"/>
    <property type="match status" value="1"/>
</dbReference>
<dbReference type="SUPFAM" id="SSF47413">
    <property type="entry name" value="lambda repressor-like DNA-binding domains"/>
    <property type="match status" value="1"/>
</dbReference>
<evidence type="ECO:0000256" key="1">
    <source>
        <dbReference type="ARBA" id="ARBA00023015"/>
    </source>
</evidence>
<dbReference type="KEGG" id="smon:AWR27_15550"/>
<evidence type="ECO:0000313" key="5">
    <source>
        <dbReference type="EMBL" id="AQG80613.1"/>
    </source>
</evidence>
<organism evidence="5 6">
    <name type="scientific">Spirosoma montaniterrae</name>
    <dbReference type="NCBI Taxonomy" id="1178516"/>
    <lineage>
        <taxon>Bacteria</taxon>
        <taxon>Pseudomonadati</taxon>
        <taxon>Bacteroidota</taxon>
        <taxon>Cytophagia</taxon>
        <taxon>Cytophagales</taxon>
        <taxon>Cytophagaceae</taxon>
        <taxon>Spirosoma</taxon>
    </lineage>
</organism>
<dbReference type="Pfam" id="PF00532">
    <property type="entry name" value="Peripla_BP_1"/>
    <property type="match status" value="1"/>
</dbReference>
<accession>A0A1P9WZ21</accession>